<dbReference type="PANTHER" id="PTHR43278">
    <property type="entry name" value="NAD(P)H-DEPENDENT FMN-CONTAINING OXIDOREDUCTASE YWQN-RELATED"/>
    <property type="match status" value="1"/>
</dbReference>
<gene>
    <name evidence="4" type="ORF">WH52_07640</name>
</gene>
<dbReference type="InterPro" id="IPR029039">
    <property type="entry name" value="Flavoprotein-like_sf"/>
</dbReference>
<evidence type="ECO:0000259" key="3">
    <source>
        <dbReference type="Pfam" id="PF03358"/>
    </source>
</evidence>
<keyword evidence="1" id="KW-0285">Flavoprotein</keyword>
<accession>A0A1Y2PBQ0</accession>
<evidence type="ECO:0000256" key="1">
    <source>
        <dbReference type="ARBA" id="ARBA00022630"/>
    </source>
</evidence>
<dbReference type="Pfam" id="PF03358">
    <property type="entry name" value="FMN_red"/>
    <property type="match status" value="1"/>
</dbReference>
<dbReference type="InterPro" id="IPR051796">
    <property type="entry name" value="ISF_SsuE-like"/>
</dbReference>
<dbReference type="GO" id="GO:0016491">
    <property type="term" value="F:oxidoreductase activity"/>
    <property type="evidence" value="ECO:0007669"/>
    <property type="project" value="InterPro"/>
</dbReference>
<dbReference type="PANTHER" id="PTHR43278:SF4">
    <property type="entry name" value="NAD(P)H-DEPENDENT FMN-CONTAINING OXIDOREDUCTASE YWQN-RELATED"/>
    <property type="match status" value="1"/>
</dbReference>
<dbReference type="InterPro" id="IPR005025">
    <property type="entry name" value="FMN_Rdtase-like_dom"/>
</dbReference>
<dbReference type="InParanoid" id="A0A1Y2PBQ0"/>
<evidence type="ECO:0000313" key="4">
    <source>
        <dbReference type="EMBL" id="OSY87906.1"/>
    </source>
</evidence>
<organism evidence="4 5">
    <name type="scientific">Tenacibaculum holothuriorum</name>
    <dbReference type="NCBI Taxonomy" id="1635173"/>
    <lineage>
        <taxon>Bacteria</taxon>
        <taxon>Pseudomonadati</taxon>
        <taxon>Bacteroidota</taxon>
        <taxon>Flavobacteriia</taxon>
        <taxon>Flavobacteriales</taxon>
        <taxon>Flavobacteriaceae</taxon>
        <taxon>Tenacibaculum</taxon>
    </lineage>
</organism>
<dbReference type="STRING" id="1635173.WH52_07640"/>
<feature type="domain" description="NADPH-dependent FMN reductase-like" evidence="3">
    <location>
        <begin position="3"/>
        <end position="142"/>
    </location>
</feature>
<dbReference type="Proteomes" id="UP000194221">
    <property type="component" value="Unassembled WGS sequence"/>
</dbReference>
<proteinExistence type="predicted"/>
<dbReference type="OrthoDB" id="9805976at2"/>
<name>A0A1Y2PBQ0_9FLAO</name>
<sequence length="172" mass="19691">MNKTIILQGSSKSYGNTQKIISELNKNSDFDVIDLKTKNIGHFEYDFSNAEDDFISLAEDIINNYDTIVFATPVYWYSMSGIMKVFFDRLSDLLHYKKELGRKLRGKNMAMISNSGENDLRNGFNMPFIESANYLGMNYLGDIHTWLDKNGTDIAPEAKEKIDTFKSVLLNN</sequence>
<dbReference type="RefSeq" id="WP_086030367.1">
    <property type="nucleotide sequence ID" value="NZ_LAPZ01000005.1"/>
</dbReference>
<dbReference type="FunCoup" id="A0A1Y2PBQ0">
    <property type="interactions" value="6"/>
</dbReference>
<dbReference type="AlphaFoldDB" id="A0A1Y2PBQ0"/>
<dbReference type="EMBL" id="LAPZ01000005">
    <property type="protein sequence ID" value="OSY87906.1"/>
    <property type="molecule type" value="Genomic_DNA"/>
</dbReference>
<evidence type="ECO:0000256" key="2">
    <source>
        <dbReference type="ARBA" id="ARBA00022643"/>
    </source>
</evidence>
<protein>
    <submittedName>
        <fullName evidence="4">FMN reductase</fullName>
    </submittedName>
</protein>
<keyword evidence="5" id="KW-1185">Reference proteome</keyword>
<dbReference type="SUPFAM" id="SSF52218">
    <property type="entry name" value="Flavoproteins"/>
    <property type="match status" value="1"/>
</dbReference>
<evidence type="ECO:0000313" key="5">
    <source>
        <dbReference type="Proteomes" id="UP000194221"/>
    </source>
</evidence>
<dbReference type="Gene3D" id="3.40.50.360">
    <property type="match status" value="1"/>
</dbReference>
<keyword evidence="2" id="KW-0288">FMN</keyword>
<reference evidence="4 5" key="1">
    <citation type="submission" date="2015-03" db="EMBL/GenBank/DDBJ databases">
        <title>Genome sequence of Tenacibaculum sp. S2-2, isolated from intestinal microbiota of sea cucumber, Apostichopus japonicas.</title>
        <authorList>
            <person name="Shao Z."/>
            <person name="Wang L."/>
            <person name="Li X."/>
        </authorList>
    </citation>
    <scope>NUCLEOTIDE SEQUENCE [LARGE SCALE GENOMIC DNA]</scope>
    <source>
        <strain evidence="4 5">S2-2</strain>
    </source>
</reference>
<comment type="caution">
    <text evidence="4">The sequence shown here is derived from an EMBL/GenBank/DDBJ whole genome shotgun (WGS) entry which is preliminary data.</text>
</comment>